<dbReference type="OrthoDB" id="9808492at2"/>
<dbReference type="PATRIC" id="fig|400772.4.peg.1806"/>
<dbReference type="Proteomes" id="UP000033451">
    <property type="component" value="Unassembled WGS sequence"/>
</dbReference>
<reference evidence="1 2" key="1">
    <citation type="submission" date="2015-02" db="EMBL/GenBank/DDBJ databases">
        <title>Draft genome sequences of ten Microbacterium spp. with emphasis on heavy metal contaminated environments.</title>
        <authorList>
            <person name="Corretto E."/>
        </authorList>
    </citation>
    <scope>NUCLEOTIDE SEQUENCE [LARGE SCALE GENOMIC DNA]</scope>
    <source>
        <strain evidence="1 2">DSM 18659</strain>
    </source>
</reference>
<proteinExistence type="predicted"/>
<protein>
    <submittedName>
        <fullName evidence="1">Uncharacterized protein</fullName>
    </submittedName>
</protein>
<dbReference type="AlphaFoldDB" id="A0A0F0LYH8"/>
<sequence length="424" mass="47634">MTTNDPQRSVAFYKGKTNTVDSESSETIATVRRDIADALNSKNLAFLLGSGCSSFQQDGRELGIPTMGPMAKKFMNATTGKHRITATDRQRLKSSLGLNLDDKDYGNNLERLLEVLFAQEIALRASTRPAMQKVHAVVQRVIRSVTAYVRSACTDGEFSRGDETVLRTYMQFYRRLAQRDRALPRPWVFTTNYDLFNETAMDRLGIPYINGFLGSIERRFNPSVFRYALSEQLDISNRKWSSVDSLMYFAKLHGSVSWESRGDGLFPVVETAPSLISSEQLLIYPSPAKQNASFAAPYSDLFREFQTRVVRDQSVLVTVGYSFGDEHVNNIIFQALTIPTFRLVAFVDPFANETVTKLRELDDPRIWIVGTEDKQATWKAHYFSTLVEDILATGGSDNAEEAINSVLTNLLGRGHKTPDSGARR</sequence>
<accession>A0A0F0LYH8</accession>
<dbReference type="Pfam" id="PF13289">
    <property type="entry name" value="SIR2_2"/>
    <property type="match status" value="1"/>
</dbReference>
<evidence type="ECO:0000313" key="1">
    <source>
        <dbReference type="EMBL" id="KJL36451.1"/>
    </source>
</evidence>
<dbReference type="RefSeq" id="WP_045247704.1">
    <property type="nucleotide sequence ID" value="NZ_JYIY01000074.1"/>
</dbReference>
<dbReference type="STRING" id="400772.RR49_01787"/>
<organism evidence="1 2">
    <name type="scientific">Microbacterium ginsengisoli</name>
    <dbReference type="NCBI Taxonomy" id="400772"/>
    <lineage>
        <taxon>Bacteria</taxon>
        <taxon>Bacillati</taxon>
        <taxon>Actinomycetota</taxon>
        <taxon>Actinomycetes</taxon>
        <taxon>Micrococcales</taxon>
        <taxon>Microbacteriaceae</taxon>
        <taxon>Microbacterium</taxon>
    </lineage>
</organism>
<comment type="caution">
    <text evidence="1">The sequence shown here is derived from an EMBL/GenBank/DDBJ whole genome shotgun (WGS) entry which is preliminary data.</text>
</comment>
<gene>
    <name evidence="1" type="ORF">RR49_01787</name>
</gene>
<keyword evidence="2" id="KW-1185">Reference proteome</keyword>
<dbReference type="EMBL" id="JYIY01000074">
    <property type="protein sequence ID" value="KJL36451.1"/>
    <property type="molecule type" value="Genomic_DNA"/>
</dbReference>
<evidence type="ECO:0000313" key="2">
    <source>
        <dbReference type="Proteomes" id="UP000033451"/>
    </source>
</evidence>
<name>A0A0F0LYH8_9MICO</name>